<dbReference type="Gene3D" id="1.25.40.390">
    <property type="match status" value="1"/>
</dbReference>
<comment type="caution">
    <text evidence="8">The sequence shown here is derived from an EMBL/GenBank/DDBJ whole genome shotgun (WGS) entry which is preliminary data.</text>
</comment>
<gene>
    <name evidence="8" type="ORF">FHS57_003442</name>
</gene>
<evidence type="ECO:0000259" key="6">
    <source>
        <dbReference type="Pfam" id="PF07980"/>
    </source>
</evidence>
<dbReference type="PROSITE" id="PS51257">
    <property type="entry name" value="PROKAR_LIPOPROTEIN"/>
    <property type="match status" value="1"/>
</dbReference>
<evidence type="ECO:0000256" key="1">
    <source>
        <dbReference type="ARBA" id="ARBA00004442"/>
    </source>
</evidence>
<feature type="domain" description="RagB/SusD" evidence="6">
    <location>
        <begin position="260"/>
        <end position="450"/>
    </location>
</feature>
<comment type="subcellular location">
    <subcellularLocation>
        <location evidence="1">Cell outer membrane</location>
    </subcellularLocation>
</comment>
<evidence type="ECO:0000256" key="2">
    <source>
        <dbReference type="ARBA" id="ARBA00006275"/>
    </source>
</evidence>
<sequence>MKTNKYIVRTLIVGLGLTTITSCTDLVNNEKDSIVRQSEGGTPVAGDPVGLLESAYKDLGFYTDQANAYALGMHTSAEMIPPTRGVDWGDNGVWRTLDQHTWDATHQQVRDTWNSLNSRVFKTTEILASTTATAAQKAEAKFLRAWNMYHVMDFYGQVPFREFTQGVDDLPRVMTRSEAFDFIVKDLEEALPVLVKAGPSASNGVANKAAANFLLAKLYLNKAVYKASTPAGPYTFDKADMDKVSTYVNAITADGYKLDTDYFNAFTKNGNSETIFVSLEGTPQNRWFMTLHYSQNPSGWNGFTTLADFYDKFEKDDPRIGKAAKGDGTEFSGIGYGFLIGKQVDDKGKDLIDSRTQKVLSFTRDVPLAGAATDKGIRAIKYHPATAGKYILMRYAEALMMKAEAQLRGGDAAGALVTVNSIRTARKAKALASINTDGMFDEIGRELYWEGGKRTVEVRYGKFTTGAGADNKEAYTVLFPIPAIALVSNPNLKQNQGY</sequence>
<comment type="similarity">
    <text evidence="2">Belongs to the SusD family.</text>
</comment>
<dbReference type="Pfam" id="PF07980">
    <property type="entry name" value="SusD_RagB"/>
    <property type="match status" value="1"/>
</dbReference>
<reference evidence="8 9" key="1">
    <citation type="submission" date="2020-08" db="EMBL/GenBank/DDBJ databases">
        <title>Genomic Encyclopedia of Type Strains, Phase IV (KMG-IV): sequencing the most valuable type-strain genomes for metagenomic binning, comparative biology and taxonomic classification.</title>
        <authorList>
            <person name="Goeker M."/>
        </authorList>
    </citation>
    <scope>NUCLEOTIDE SEQUENCE [LARGE SCALE GENOMIC DNA]</scope>
    <source>
        <strain evidence="8 9">DSM 17976</strain>
    </source>
</reference>
<name>A0A7W5ZM14_9BACT</name>
<dbReference type="EMBL" id="JACIBY010000006">
    <property type="protein sequence ID" value="MBB3839436.1"/>
    <property type="molecule type" value="Genomic_DNA"/>
</dbReference>
<evidence type="ECO:0000259" key="7">
    <source>
        <dbReference type="Pfam" id="PF14322"/>
    </source>
</evidence>
<evidence type="ECO:0000313" key="8">
    <source>
        <dbReference type="EMBL" id="MBB3839436.1"/>
    </source>
</evidence>
<evidence type="ECO:0000256" key="3">
    <source>
        <dbReference type="ARBA" id="ARBA00022729"/>
    </source>
</evidence>
<keyword evidence="3" id="KW-0732">Signal</keyword>
<dbReference type="GO" id="GO:0009279">
    <property type="term" value="C:cell outer membrane"/>
    <property type="evidence" value="ECO:0007669"/>
    <property type="project" value="UniProtKB-SubCell"/>
</dbReference>
<dbReference type="InterPro" id="IPR033985">
    <property type="entry name" value="SusD-like_N"/>
</dbReference>
<protein>
    <recommendedName>
        <fullName evidence="10">RagB/SusD family nutrient uptake outer membrane protein</fullName>
    </recommendedName>
</protein>
<evidence type="ECO:0000313" key="9">
    <source>
        <dbReference type="Proteomes" id="UP000541352"/>
    </source>
</evidence>
<evidence type="ECO:0000256" key="5">
    <source>
        <dbReference type="ARBA" id="ARBA00023237"/>
    </source>
</evidence>
<evidence type="ECO:0008006" key="10">
    <source>
        <dbReference type="Google" id="ProtNLM"/>
    </source>
</evidence>
<dbReference type="InterPro" id="IPR011990">
    <property type="entry name" value="TPR-like_helical_dom_sf"/>
</dbReference>
<keyword evidence="4" id="KW-0472">Membrane</keyword>
<organism evidence="8 9">
    <name type="scientific">Runella defluvii</name>
    <dbReference type="NCBI Taxonomy" id="370973"/>
    <lineage>
        <taxon>Bacteria</taxon>
        <taxon>Pseudomonadati</taxon>
        <taxon>Bacteroidota</taxon>
        <taxon>Cytophagia</taxon>
        <taxon>Cytophagales</taxon>
        <taxon>Spirosomataceae</taxon>
        <taxon>Runella</taxon>
    </lineage>
</organism>
<dbReference type="AlphaFoldDB" id="A0A7W5ZM14"/>
<proteinExistence type="inferred from homology"/>
<dbReference type="RefSeq" id="WP_183975694.1">
    <property type="nucleotide sequence ID" value="NZ_JACIBY010000006.1"/>
</dbReference>
<feature type="domain" description="SusD-like N-terminal" evidence="7">
    <location>
        <begin position="91"/>
        <end position="220"/>
    </location>
</feature>
<dbReference type="Pfam" id="PF14322">
    <property type="entry name" value="SusD-like_3"/>
    <property type="match status" value="1"/>
</dbReference>
<keyword evidence="9" id="KW-1185">Reference proteome</keyword>
<evidence type="ECO:0000256" key="4">
    <source>
        <dbReference type="ARBA" id="ARBA00023136"/>
    </source>
</evidence>
<dbReference type="SUPFAM" id="SSF48452">
    <property type="entry name" value="TPR-like"/>
    <property type="match status" value="1"/>
</dbReference>
<keyword evidence="5" id="KW-0998">Cell outer membrane</keyword>
<dbReference type="InterPro" id="IPR012944">
    <property type="entry name" value="SusD_RagB_dom"/>
</dbReference>
<dbReference type="Proteomes" id="UP000541352">
    <property type="component" value="Unassembled WGS sequence"/>
</dbReference>
<accession>A0A7W5ZM14</accession>